<evidence type="ECO:0000256" key="2">
    <source>
        <dbReference type="ARBA" id="ARBA00023054"/>
    </source>
</evidence>
<comment type="caution">
    <text evidence="5">The sequence shown here is derived from an EMBL/GenBank/DDBJ whole genome shotgun (WGS) entry which is preliminary data.</text>
</comment>
<keyword evidence="6" id="KW-1185">Reference proteome</keyword>
<evidence type="ECO:0000313" key="6">
    <source>
        <dbReference type="Proteomes" id="UP000439903"/>
    </source>
</evidence>
<dbReference type="OrthoDB" id="312015at2759"/>
<evidence type="ECO:0000256" key="4">
    <source>
        <dbReference type="SAM" id="MobiDB-lite"/>
    </source>
</evidence>
<dbReference type="InterPro" id="IPR021622">
    <property type="entry name" value="Afadin/alpha-actinin-bd"/>
</dbReference>
<evidence type="ECO:0000313" key="5">
    <source>
        <dbReference type="EMBL" id="KAF0540842.1"/>
    </source>
</evidence>
<dbReference type="Proteomes" id="UP000439903">
    <property type="component" value="Unassembled WGS sequence"/>
</dbReference>
<feature type="region of interest" description="Disordered" evidence="4">
    <location>
        <begin position="494"/>
        <end position="523"/>
    </location>
</feature>
<evidence type="ECO:0000256" key="3">
    <source>
        <dbReference type="SAM" id="Coils"/>
    </source>
</evidence>
<organism evidence="5 6">
    <name type="scientific">Gigaspora margarita</name>
    <dbReference type="NCBI Taxonomy" id="4874"/>
    <lineage>
        <taxon>Eukaryota</taxon>
        <taxon>Fungi</taxon>
        <taxon>Fungi incertae sedis</taxon>
        <taxon>Mucoromycota</taxon>
        <taxon>Glomeromycotina</taxon>
        <taxon>Glomeromycetes</taxon>
        <taxon>Diversisporales</taxon>
        <taxon>Gigasporaceae</taxon>
        <taxon>Gigaspora</taxon>
    </lineage>
</organism>
<keyword evidence="2 3" id="KW-0175">Coiled coil</keyword>
<name>A0A8H4AX13_GIGMA</name>
<sequence length="551" mass="65743">MADNIYLIQQLSACGYQFPLDFFNNKDEESATKIVECISALLQQQQQQDAAYREEMHDQHQKLQSDYELLTFTIKTLKTRAELSEREVDTLKAKLIKIEDHLQLEFEKHRSTKDELIKTKANLQNVKSQAMHDIRKRETEYTRFKEKMQKLLSDKYHSTCGPQGVNPPRKQLVKSMHYTTSFINCDADAPINVKQDGDADARDKDLLLENSKLRKLLFEVHNQVTSFIGSQTQMRFASIDPELASLKTPESYNSRAAHTQLPFELFAQNLEEEVKDLLLALKFEWNNRPVFEDFQQKDVEIRHKHDEIRQKIIEIMQKDVEIRQKDDETKQKDVEILQKNDVIRQKDDEIKQKDVEILQKNDVIRQKDDEIKKKDIEIRQKTDVIRQKDDEIKKKDIEIRQKNDIIRQKDDEIKKKDIGVRQKNDVVRQKDDEIKKKDIEIRQKNDVIRQKDDEVKKKDIEIRQKNDVIRQKDDEIKQKDVEIRQKNEEVKQKGVEIRQKDDEIKQKDGEIRQRDGEIRQKDDKIRQKNEEIKKKEEMICAIYEMCKQYNK</sequence>
<dbReference type="AlphaFoldDB" id="A0A8H4AX13"/>
<evidence type="ECO:0000256" key="1">
    <source>
        <dbReference type="ARBA" id="ARBA00009291"/>
    </source>
</evidence>
<proteinExistence type="inferred from homology"/>
<accession>A0A8H4AX13</accession>
<reference evidence="5 6" key="1">
    <citation type="journal article" date="2019" name="Environ. Microbiol.">
        <title>At the nexus of three kingdoms: the genome of the mycorrhizal fungus Gigaspora margarita provides insights into plant, endobacterial and fungal interactions.</title>
        <authorList>
            <person name="Venice F."/>
            <person name="Ghignone S."/>
            <person name="Salvioli di Fossalunga A."/>
            <person name="Amselem J."/>
            <person name="Novero M."/>
            <person name="Xianan X."/>
            <person name="Sedzielewska Toro K."/>
            <person name="Morin E."/>
            <person name="Lipzen A."/>
            <person name="Grigoriev I.V."/>
            <person name="Henrissat B."/>
            <person name="Martin F.M."/>
            <person name="Bonfante P."/>
        </authorList>
    </citation>
    <scope>NUCLEOTIDE SEQUENCE [LARGE SCALE GENOMIC DNA]</scope>
    <source>
        <strain evidence="5 6">BEG34</strain>
    </source>
</reference>
<dbReference type="PANTHER" id="PTHR47057:SF1">
    <property type="entry name" value="AFADIN_ALPHA-ACTININ-BINDING PROTEIN"/>
    <property type="match status" value="1"/>
</dbReference>
<dbReference type="PANTHER" id="PTHR47057">
    <property type="entry name" value="AFADIN/ALPHA-ACTININ-BINDING"/>
    <property type="match status" value="1"/>
</dbReference>
<feature type="coiled-coil region" evidence="3">
    <location>
        <begin position="74"/>
        <end position="101"/>
    </location>
</feature>
<dbReference type="Pfam" id="PF11559">
    <property type="entry name" value="ADIP"/>
    <property type="match status" value="1"/>
</dbReference>
<protein>
    <submittedName>
        <fullName evidence="5">Afadin- and alpha-actinin-binding protein-like isoform x2</fullName>
    </submittedName>
</protein>
<gene>
    <name evidence="5" type="ORF">F8M41_006151</name>
</gene>
<dbReference type="EMBL" id="WTPW01000161">
    <property type="protein sequence ID" value="KAF0540842.1"/>
    <property type="molecule type" value="Genomic_DNA"/>
</dbReference>
<comment type="similarity">
    <text evidence="1">Belongs to the ADIP family.</text>
</comment>